<evidence type="ECO:0000256" key="3">
    <source>
        <dbReference type="ARBA" id="ARBA00023295"/>
    </source>
</evidence>
<dbReference type="EMBL" id="SVER01000007">
    <property type="protein sequence ID" value="MBE5918949.1"/>
    <property type="molecule type" value="Genomic_DNA"/>
</dbReference>
<dbReference type="AlphaFoldDB" id="A0A927UAU9"/>
<keyword evidence="2 5" id="KW-0378">Hydrolase</keyword>
<dbReference type="InterPro" id="IPR001360">
    <property type="entry name" value="Glyco_hydro_1"/>
</dbReference>
<dbReference type="GO" id="GO:0016052">
    <property type="term" value="P:carbohydrate catabolic process"/>
    <property type="evidence" value="ECO:0007669"/>
    <property type="project" value="TreeGrafter"/>
</dbReference>
<dbReference type="PANTHER" id="PTHR10353:SF36">
    <property type="entry name" value="LP05116P"/>
    <property type="match status" value="1"/>
</dbReference>
<dbReference type="Pfam" id="PF00232">
    <property type="entry name" value="Glyco_hydro_1"/>
    <property type="match status" value="2"/>
</dbReference>
<dbReference type="PANTHER" id="PTHR10353">
    <property type="entry name" value="GLYCOSYL HYDROLASE"/>
    <property type="match status" value="1"/>
</dbReference>
<dbReference type="Gene3D" id="3.20.20.80">
    <property type="entry name" value="Glycosidases"/>
    <property type="match status" value="1"/>
</dbReference>
<proteinExistence type="inferred from homology"/>
<evidence type="ECO:0000313" key="5">
    <source>
        <dbReference type="EMBL" id="MBE5918949.1"/>
    </source>
</evidence>
<accession>A0A927UAU9</accession>
<dbReference type="GO" id="GO:0008422">
    <property type="term" value="F:beta-glucosidase activity"/>
    <property type="evidence" value="ECO:0007669"/>
    <property type="project" value="TreeGrafter"/>
</dbReference>
<organism evidence="5 6">
    <name type="scientific">Pseudobutyrivibrio ruminis</name>
    <dbReference type="NCBI Taxonomy" id="46206"/>
    <lineage>
        <taxon>Bacteria</taxon>
        <taxon>Bacillati</taxon>
        <taxon>Bacillota</taxon>
        <taxon>Clostridia</taxon>
        <taxon>Lachnospirales</taxon>
        <taxon>Lachnospiraceae</taxon>
        <taxon>Pseudobutyrivibrio</taxon>
    </lineage>
</organism>
<dbReference type="Proteomes" id="UP000766246">
    <property type="component" value="Unassembled WGS sequence"/>
</dbReference>
<evidence type="ECO:0000256" key="2">
    <source>
        <dbReference type="ARBA" id="ARBA00022801"/>
    </source>
</evidence>
<reference evidence="5" key="1">
    <citation type="submission" date="2019-04" db="EMBL/GenBank/DDBJ databases">
        <title>Evolution of Biomass-Degrading Anaerobic Consortia Revealed by Metagenomics.</title>
        <authorList>
            <person name="Peng X."/>
        </authorList>
    </citation>
    <scope>NUCLEOTIDE SEQUENCE</scope>
    <source>
        <strain evidence="5">SIG311</strain>
    </source>
</reference>
<keyword evidence="3" id="KW-0326">Glycosidase</keyword>
<evidence type="ECO:0000256" key="4">
    <source>
        <dbReference type="RuleBase" id="RU003690"/>
    </source>
</evidence>
<protein>
    <submittedName>
        <fullName evidence="5">Glycosyl hydrolase family protein</fullName>
    </submittedName>
</protein>
<sequence>MKFDDNFMLGASTAAHQVEGNNVNSDYWIMENMENSQFVEPSKDAVDHYRKYEEDIKMLADAGLNTYRFSVEWARIEPEQGCFDEQEIEHYRKVIKCCRDNGVEPIITLMHFTSPAWLIKLGGWDNEKVIELFANYAKYVAEQLGSEINYICTINEANMRLQIGALMERFKKQMMAKMAGNNESADNASMEGQVQVGLNLENPMEKMKKIAEENVKAFGTPEPHTFVSATDENGDMIVIKAHQAAKAAIKAVNPDIKVGITLSLHDCQWTTGGEANARKEWNEEFAHYIEYIKDDDFFGLQNYTRTIYGPNGIVPVPEGTPMTLMDYEVYPEALEHVIRRVNKEMPGVDIIVTENGIATADDKQRVEFIDTALAGVQKCINDGIPVKGYCHWSLMDNFEWQKGYALTFGLCAVDRTTQTRIPKPSLKHLGSYI</sequence>
<comment type="caution">
    <text evidence="5">The sequence shown here is derived from an EMBL/GenBank/DDBJ whole genome shotgun (WGS) entry which is preliminary data.</text>
</comment>
<dbReference type="PRINTS" id="PR00131">
    <property type="entry name" value="GLHYDRLASE1"/>
</dbReference>
<dbReference type="InterPro" id="IPR017853">
    <property type="entry name" value="GH"/>
</dbReference>
<dbReference type="SUPFAM" id="SSF51445">
    <property type="entry name" value="(Trans)glycosidases"/>
    <property type="match status" value="1"/>
</dbReference>
<comment type="similarity">
    <text evidence="1 4">Belongs to the glycosyl hydrolase 1 family.</text>
</comment>
<gene>
    <name evidence="5" type="ORF">E7272_03805</name>
</gene>
<dbReference type="GO" id="GO:0005829">
    <property type="term" value="C:cytosol"/>
    <property type="evidence" value="ECO:0007669"/>
    <property type="project" value="TreeGrafter"/>
</dbReference>
<evidence type="ECO:0000313" key="6">
    <source>
        <dbReference type="Proteomes" id="UP000766246"/>
    </source>
</evidence>
<evidence type="ECO:0000256" key="1">
    <source>
        <dbReference type="ARBA" id="ARBA00010838"/>
    </source>
</evidence>
<name>A0A927UAU9_9FIRM</name>